<organism evidence="1">
    <name type="scientific">Trieres chinensis</name>
    <name type="common">Marine centric diatom</name>
    <name type="synonym">Odontella sinensis</name>
    <dbReference type="NCBI Taxonomy" id="1514140"/>
    <lineage>
        <taxon>Eukaryota</taxon>
        <taxon>Sar</taxon>
        <taxon>Stramenopiles</taxon>
        <taxon>Ochrophyta</taxon>
        <taxon>Bacillariophyta</taxon>
        <taxon>Mediophyceae</taxon>
        <taxon>Biddulphiophycidae</taxon>
        <taxon>Eupodiscales</taxon>
        <taxon>Parodontellaceae</taxon>
        <taxon>Trieres</taxon>
    </lineage>
</organism>
<reference evidence="1" key="1">
    <citation type="submission" date="2021-01" db="EMBL/GenBank/DDBJ databases">
        <authorList>
            <person name="Corre E."/>
            <person name="Pelletier E."/>
            <person name="Niang G."/>
            <person name="Scheremetjew M."/>
            <person name="Finn R."/>
            <person name="Kale V."/>
            <person name="Holt S."/>
            <person name="Cochrane G."/>
            <person name="Meng A."/>
            <person name="Brown T."/>
            <person name="Cohen L."/>
        </authorList>
    </citation>
    <scope>NUCLEOTIDE SEQUENCE</scope>
    <source>
        <strain evidence="1">Grunow 1884</strain>
    </source>
</reference>
<accession>A0A7S2EYG8</accession>
<dbReference type="AlphaFoldDB" id="A0A7S2EYG8"/>
<dbReference type="EMBL" id="HBGO01039130">
    <property type="protein sequence ID" value="CAD9362358.1"/>
    <property type="molecule type" value="Transcribed_RNA"/>
</dbReference>
<evidence type="ECO:0000313" key="1">
    <source>
        <dbReference type="EMBL" id="CAD9362358.1"/>
    </source>
</evidence>
<sequence>MTLSDFDSKTLTLRLRSEVASPEGRRDLLLGTLPNWVEGTDGASRSAGAPTQCNVGERAIANPKTESCPFPPSPPSPKVWRTAAVVFSPMMKCAADGRDRHGRVAPVLRS</sequence>
<gene>
    <name evidence="1" type="ORF">OSIN01602_LOCUS22680</name>
</gene>
<name>A0A7S2EYG8_TRICV</name>
<protein>
    <submittedName>
        <fullName evidence="1">Uncharacterized protein</fullName>
    </submittedName>
</protein>
<proteinExistence type="predicted"/>